<feature type="compositionally biased region" description="Basic residues" evidence="1">
    <location>
        <begin position="47"/>
        <end position="67"/>
    </location>
</feature>
<feature type="non-terminal residue" evidence="2">
    <location>
        <position position="137"/>
    </location>
</feature>
<dbReference type="Proteomes" id="UP001232148">
    <property type="component" value="Unassembled WGS sequence"/>
</dbReference>
<comment type="caution">
    <text evidence="2">The sequence shown here is derived from an EMBL/GenBank/DDBJ whole genome shotgun (WGS) entry which is preliminary data.</text>
</comment>
<organism evidence="2 3">
    <name type="scientific">Colletotrichum zoysiae</name>
    <dbReference type="NCBI Taxonomy" id="1216348"/>
    <lineage>
        <taxon>Eukaryota</taxon>
        <taxon>Fungi</taxon>
        <taxon>Dikarya</taxon>
        <taxon>Ascomycota</taxon>
        <taxon>Pezizomycotina</taxon>
        <taxon>Sordariomycetes</taxon>
        <taxon>Hypocreomycetidae</taxon>
        <taxon>Glomerellales</taxon>
        <taxon>Glomerellaceae</taxon>
        <taxon>Colletotrichum</taxon>
        <taxon>Colletotrichum graminicola species complex</taxon>
    </lineage>
</organism>
<proteinExistence type="predicted"/>
<protein>
    <submittedName>
        <fullName evidence="2">Uncharacterized protein</fullName>
    </submittedName>
</protein>
<keyword evidence="3" id="KW-1185">Reference proteome</keyword>
<gene>
    <name evidence="2" type="ORF">LX32DRAFT_637504</name>
</gene>
<accession>A0AAD9HLN3</accession>
<feature type="compositionally biased region" description="Low complexity" evidence="1">
    <location>
        <begin position="123"/>
        <end position="137"/>
    </location>
</feature>
<reference evidence="2" key="1">
    <citation type="submission" date="2021-06" db="EMBL/GenBank/DDBJ databases">
        <title>Comparative genomics, transcriptomics and evolutionary studies reveal genomic signatures of adaptation to plant cell wall in hemibiotrophic fungi.</title>
        <authorList>
            <consortium name="DOE Joint Genome Institute"/>
            <person name="Baroncelli R."/>
            <person name="Diaz J.F."/>
            <person name="Benocci T."/>
            <person name="Peng M."/>
            <person name="Battaglia E."/>
            <person name="Haridas S."/>
            <person name="Andreopoulos W."/>
            <person name="Labutti K."/>
            <person name="Pangilinan J."/>
            <person name="Floch G.L."/>
            <person name="Makela M.R."/>
            <person name="Henrissat B."/>
            <person name="Grigoriev I.V."/>
            <person name="Crouch J.A."/>
            <person name="De Vries R.P."/>
            <person name="Sukno S.A."/>
            <person name="Thon M.R."/>
        </authorList>
    </citation>
    <scope>NUCLEOTIDE SEQUENCE</scope>
    <source>
        <strain evidence="2">MAFF235873</strain>
    </source>
</reference>
<name>A0AAD9HLN3_9PEZI</name>
<evidence type="ECO:0000256" key="1">
    <source>
        <dbReference type="SAM" id="MobiDB-lite"/>
    </source>
</evidence>
<feature type="compositionally biased region" description="Low complexity" evidence="1">
    <location>
        <begin position="94"/>
        <end position="110"/>
    </location>
</feature>
<feature type="region of interest" description="Disordered" evidence="1">
    <location>
        <begin position="1"/>
        <end position="137"/>
    </location>
</feature>
<dbReference type="EMBL" id="MU842843">
    <property type="protein sequence ID" value="KAK2031188.1"/>
    <property type="molecule type" value="Genomic_DNA"/>
</dbReference>
<feature type="compositionally biased region" description="Basic and acidic residues" evidence="1">
    <location>
        <begin position="111"/>
        <end position="122"/>
    </location>
</feature>
<feature type="compositionally biased region" description="Polar residues" evidence="1">
    <location>
        <begin position="1"/>
        <end position="10"/>
    </location>
</feature>
<dbReference type="AlphaFoldDB" id="A0AAD9HLN3"/>
<evidence type="ECO:0000313" key="3">
    <source>
        <dbReference type="Proteomes" id="UP001232148"/>
    </source>
</evidence>
<sequence length="137" mass="14758">MLTNTVLSPNSHRRPGQPQVQVQGHLQEEGRQEGRSPQARRVQARRDSRRHHHHSGHRAHQDRRSSRRCPGQYVFPSGVPSVLGEAATDKQTTAEPAAPAPAAAAAAEPAKAPEPEAKKDDAPATTEPAKAPEPGML</sequence>
<evidence type="ECO:0000313" key="2">
    <source>
        <dbReference type="EMBL" id="KAK2031188.1"/>
    </source>
</evidence>